<dbReference type="PROSITE" id="PS51257">
    <property type="entry name" value="PROKAR_LIPOPROTEIN"/>
    <property type="match status" value="1"/>
</dbReference>
<comment type="caution">
    <text evidence="1">The sequence shown here is derived from an EMBL/GenBank/DDBJ whole genome shotgun (WGS) entry which is preliminary data.</text>
</comment>
<accession>A0ABP7LGC1</accession>
<reference evidence="2" key="1">
    <citation type="journal article" date="2019" name="Int. J. Syst. Evol. Microbiol.">
        <title>The Global Catalogue of Microorganisms (GCM) 10K type strain sequencing project: providing services to taxonomists for standard genome sequencing and annotation.</title>
        <authorList>
            <consortium name="The Broad Institute Genomics Platform"/>
            <consortium name="The Broad Institute Genome Sequencing Center for Infectious Disease"/>
            <person name="Wu L."/>
            <person name="Ma J."/>
        </authorList>
    </citation>
    <scope>NUCLEOTIDE SEQUENCE [LARGE SCALE GENOMIC DNA]</scope>
    <source>
        <strain evidence="2">JCM 16914</strain>
    </source>
</reference>
<evidence type="ECO:0000313" key="1">
    <source>
        <dbReference type="EMBL" id="GAA3901347.1"/>
    </source>
</evidence>
<protein>
    <recommendedName>
        <fullName evidence="3">Lipoprotein</fullName>
    </recommendedName>
</protein>
<gene>
    <name evidence="1" type="ORF">GCM10022228_10090</name>
</gene>
<evidence type="ECO:0008006" key="3">
    <source>
        <dbReference type="Google" id="ProtNLM"/>
    </source>
</evidence>
<dbReference type="Proteomes" id="UP001500133">
    <property type="component" value="Unassembled WGS sequence"/>
</dbReference>
<proteinExistence type="predicted"/>
<name>A0ABP7LGC1_9GAMM</name>
<dbReference type="InterPro" id="IPR005619">
    <property type="entry name" value="Uncharacterised_YajG"/>
</dbReference>
<keyword evidence="2" id="KW-1185">Reference proteome</keyword>
<sequence length="197" mass="21137">MQRRFFLRGLGVVLAVLWLGGCAGPHYLSVTPQRSAPLAKVGSGEKIAVFAQDGRDSDVIGHRSGGGMSTSQIIASSHVLIPALQREARRAVRDMGFTPVTEKAEGRPTLTLELARLRYAQADGANPGIDEARLEGVLRAIVQNDATTYTGTYTARRTQAYAFKPGSAKNTEMLNALLGSALDRAFSDPELGRLLAR</sequence>
<dbReference type="Pfam" id="PF03923">
    <property type="entry name" value="Lipoprotein_16"/>
    <property type="match status" value="1"/>
</dbReference>
<dbReference type="RefSeq" id="WP_344702949.1">
    <property type="nucleotide sequence ID" value="NZ_BAAAZT010000030.1"/>
</dbReference>
<evidence type="ECO:0000313" key="2">
    <source>
        <dbReference type="Proteomes" id="UP001500133"/>
    </source>
</evidence>
<organism evidence="1 2">
    <name type="scientific">Halomonas cibimaris</name>
    <dbReference type="NCBI Taxonomy" id="657012"/>
    <lineage>
        <taxon>Bacteria</taxon>
        <taxon>Pseudomonadati</taxon>
        <taxon>Pseudomonadota</taxon>
        <taxon>Gammaproteobacteria</taxon>
        <taxon>Oceanospirillales</taxon>
        <taxon>Halomonadaceae</taxon>
        <taxon>Halomonas</taxon>
    </lineage>
</organism>
<dbReference type="EMBL" id="BAAAZT010000030">
    <property type="protein sequence ID" value="GAA3901347.1"/>
    <property type="molecule type" value="Genomic_DNA"/>
</dbReference>